<dbReference type="GO" id="GO:0003677">
    <property type="term" value="F:DNA binding"/>
    <property type="evidence" value="ECO:0007669"/>
    <property type="project" value="UniProtKB-KW"/>
</dbReference>
<dbReference type="InterPro" id="IPR036388">
    <property type="entry name" value="WH-like_DNA-bd_sf"/>
</dbReference>
<dbReference type="PANTHER" id="PTHR38600:SF2">
    <property type="entry name" value="SLL0088 PROTEIN"/>
    <property type="match status" value="1"/>
</dbReference>
<proteinExistence type="predicted"/>
<evidence type="ECO:0000259" key="1">
    <source>
        <dbReference type="PROSITE" id="PS50987"/>
    </source>
</evidence>
<keyword evidence="3" id="KW-1185">Reference proteome</keyword>
<dbReference type="OrthoDB" id="9790747at2"/>
<dbReference type="Gene3D" id="1.10.10.10">
    <property type="entry name" value="Winged helix-like DNA-binding domain superfamily/Winged helix DNA-binding domain"/>
    <property type="match status" value="1"/>
</dbReference>
<dbReference type="AlphaFoldDB" id="A0A1C3TWB6"/>
<organism evidence="2 3">
    <name type="scientific">Rhizobium hainanense</name>
    <dbReference type="NCBI Taxonomy" id="52131"/>
    <lineage>
        <taxon>Bacteria</taxon>
        <taxon>Pseudomonadati</taxon>
        <taxon>Pseudomonadota</taxon>
        <taxon>Alphaproteobacteria</taxon>
        <taxon>Hyphomicrobiales</taxon>
        <taxon>Rhizobiaceae</taxon>
        <taxon>Rhizobium/Agrobacterium group</taxon>
        <taxon>Rhizobium</taxon>
    </lineage>
</organism>
<evidence type="ECO:0000313" key="3">
    <source>
        <dbReference type="Proteomes" id="UP000186228"/>
    </source>
</evidence>
<dbReference type="GO" id="GO:0003700">
    <property type="term" value="F:DNA-binding transcription factor activity"/>
    <property type="evidence" value="ECO:0007669"/>
    <property type="project" value="InterPro"/>
</dbReference>
<evidence type="ECO:0000313" key="2">
    <source>
        <dbReference type="EMBL" id="SCB07494.1"/>
    </source>
</evidence>
<dbReference type="InterPro" id="IPR036390">
    <property type="entry name" value="WH_DNA-bd_sf"/>
</dbReference>
<name>A0A1C3TWB6_9HYPH</name>
<feature type="domain" description="HTH arsR-type" evidence="1">
    <location>
        <begin position="1"/>
        <end position="94"/>
    </location>
</feature>
<protein>
    <submittedName>
        <fullName evidence="2">DNA-binding transcriptional regulator, ArsR family</fullName>
    </submittedName>
</protein>
<dbReference type="PRINTS" id="PR00778">
    <property type="entry name" value="HTHARSR"/>
</dbReference>
<dbReference type="SMART" id="SM00418">
    <property type="entry name" value="HTH_ARSR"/>
    <property type="match status" value="1"/>
</dbReference>
<dbReference type="Proteomes" id="UP000186228">
    <property type="component" value="Unassembled WGS sequence"/>
</dbReference>
<dbReference type="NCBIfam" id="NF033788">
    <property type="entry name" value="HTH_metalloreg"/>
    <property type="match status" value="1"/>
</dbReference>
<sequence length="114" mass="12836">MLEDAQSLDRMFQALSDGSRRGMIDRLGRGPASVTELAQPLDMALPTVMKHLQVLETSGLVLSEKAGRVRTYHLRKEALASVERWIAERKASWNQAFDRLDLFLSDTSTEMADE</sequence>
<dbReference type="Pfam" id="PF12840">
    <property type="entry name" value="HTH_20"/>
    <property type="match status" value="1"/>
</dbReference>
<dbReference type="InterPro" id="IPR011991">
    <property type="entry name" value="ArsR-like_HTH"/>
</dbReference>
<dbReference type="SUPFAM" id="SSF46785">
    <property type="entry name" value="Winged helix' DNA-binding domain"/>
    <property type="match status" value="1"/>
</dbReference>
<gene>
    <name evidence="2" type="ORF">GA0061100_101163</name>
</gene>
<dbReference type="EMBL" id="FMAC01000001">
    <property type="protein sequence ID" value="SCB07494.1"/>
    <property type="molecule type" value="Genomic_DNA"/>
</dbReference>
<dbReference type="RefSeq" id="WP_075850729.1">
    <property type="nucleotide sequence ID" value="NZ_FMAC01000001.1"/>
</dbReference>
<reference evidence="3" key="1">
    <citation type="submission" date="2016-08" db="EMBL/GenBank/DDBJ databases">
        <authorList>
            <person name="Varghese N."/>
            <person name="Submissions Spin"/>
        </authorList>
    </citation>
    <scope>NUCLEOTIDE SEQUENCE [LARGE SCALE GENOMIC DNA]</scope>
    <source>
        <strain evidence="3">CCBAU 57015</strain>
    </source>
</reference>
<dbReference type="PANTHER" id="PTHR38600">
    <property type="entry name" value="TRANSCRIPTIONAL REGULATORY PROTEIN"/>
    <property type="match status" value="1"/>
</dbReference>
<dbReference type="STRING" id="52131.GA0061100_101163"/>
<accession>A0A1C3TWB6</accession>
<dbReference type="InterPro" id="IPR001845">
    <property type="entry name" value="HTH_ArsR_DNA-bd_dom"/>
</dbReference>
<dbReference type="CDD" id="cd00090">
    <property type="entry name" value="HTH_ARSR"/>
    <property type="match status" value="1"/>
</dbReference>
<keyword evidence="2" id="KW-0238">DNA-binding</keyword>
<dbReference type="PROSITE" id="PS50987">
    <property type="entry name" value="HTH_ARSR_2"/>
    <property type="match status" value="1"/>
</dbReference>